<proteinExistence type="inferred from homology"/>
<comment type="similarity">
    <text evidence="2 5">Belongs to the flagella basal body rod proteins family.</text>
</comment>
<dbReference type="Proteomes" id="UP000249065">
    <property type="component" value="Unassembled WGS sequence"/>
</dbReference>
<dbReference type="PANTHER" id="PTHR30435">
    <property type="entry name" value="FLAGELLAR PROTEIN"/>
    <property type="match status" value="1"/>
</dbReference>
<dbReference type="InterPro" id="IPR010930">
    <property type="entry name" value="Flg_bb/hook_C_dom"/>
</dbReference>
<dbReference type="AlphaFoldDB" id="A0A327MA70"/>
<feature type="domain" description="Flagellar hook protein FlgE/F/G-like D1" evidence="10">
    <location>
        <begin position="214"/>
        <end position="297"/>
    </location>
</feature>
<evidence type="ECO:0000256" key="5">
    <source>
        <dbReference type="RuleBase" id="RU362116"/>
    </source>
</evidence>
<evidence type="ECO:0000256" key="6">
    <source>
        <dbReference type="SAM" id="MobiDB-lite"/>
    </source>
</evidence>
<dbReference type="Pfam" id="PF06429">
    <property type="entry name" value="Flg_bbr_C"/>
    <property type="match status" value="1"/>
</dbReference>
<name>A0A327MA70_9PROT</name>
<dbReference type="GO" id="GO:0009424">
    <property type="term" value="C:bacterial-type flagellum hook"/>
    <property type="evidence" value="ECO:0007669"/>
    <property type="project" value="TreeGrafter"/>
</dbReference>
<dbReference type="InterPro" id="IPR053967">
    <property type="entry name" value="LlgE_F_G-like_D1"/>
</dbReference>
<feature type="compositionally biased region" description="Low complexity" evidence="6">
    <location>
        <begin position="22"/>
        <end position="40"/>
    </location>
</feature>
<evidence type="ECO:0000313" key="12">
    <source>
        <dbReference type="Proteomes" id="UP000249065"/>
    </source>
</evidence>
<dbReference type="InterPro" id="IPR020013">
    <property type="entry name" value="Flagellar_FlgE/F/G"/>
</dbReference>
<dbReference type="SUPFAM" id="SSF117143">
    <property type="entry name" value="Flagellar hook protein flgE"/>
    <property type="match status" value="1"/>
</dbReference>
<accession>A0A327MA70</accession>
<keyword evidence="11" id="KW-0282">Flagellum</keyword>
<feature type="domain" description="Flagellar basal body rod protein N-terminal" evidence="7">
    <location>
        <begin position="138"/>
        <end position="166"/>
    </location>
</feature>
<keyword evidence="12" id="KW-1185">Reference proteome</keyword>
<feature type="domain" description="Flagellar basal-body/hook protein C-terminal" evidence="8">
    <location>
        <begin position="519"/>
        <end position="563"/>
    </location>
</feature>
<sequence>MGSAGALASPAWPVSLGPALPDGAARARAPAKPSAGAAPAGPGPGRAMGGSLPAVGAAGRGGAASMRRPRQMPFQRPGEERRAGGGTCCPLPGKPCRPPGKPDRCGHARGWHGGCNRPAGHRPLPEPPPMSLFGSLTAAISGLTAQSRALGDISDNVANSQTVGYKRVDTSFESYVTQSNAEMNAPGAVVARPDYTNSVQGTIQQVDGAPLSLAISGQGYFSVAMATGTQNGNTVFDERQFFTRSGDISVNKDGYLVNSSGYYLQGWPADAAGNPDRTVLSPIRTNQQVFNPVATSEIDIAANLPPDATTNPVIQSKIYDALGNLHTVNLTFTKTATNGWTLSLNAPDATPATALGTVDLGFNTGGNTTVAAGTLGTMSNATGSITLPTATGTGDQAAVTFSANFGQGAQRVTLNLGQFNVAQGLTQYANSTSEVEIRNNAQNGVPLGAYSGLSIGDNGDVTVNYDNGQSRTIARIPLVAFSDPDKLQRLDGQAFMRTPDSGEARVTDIASNGVGKLVTGSVESSNVDIASEFTKLIVAQRAHSANTKVVTTSDEMLQDTINMRR</sequence>
<feature type="domain" description="Flagellar hook protein FlgE D2" evidence="9">
    <location>
        <begin position="301"/>
        <end position="444"/>
    </location>
</feature>
<evidence type="ECO:0000256" key="2">
    <source>
        <dbReference type="ARBA" id="ARBA00009677"/>
    </source>
</evidence>
<comment type="subcellular location">
    <subcellularLocation>
        <location evidence="1 5">Bacterial flagellum basal body</location>
    </subcellularLocation>
</comment>
<keyword evidence="4 5" id="KW-0975">Bacterial flagellum</keyword>
<dbReference type="Pfam" id="PF07559">
    <property type="entry name" value="FlgE_D2"/>
    <property type="match status" value="1"/>
</dbReference>
<dbReference type="EMBL" id="QLIX01000005">
    <property type="protein sequence ID" value="RAI59336.1"/>
    <property type="molecule type" value="Genomic_DNA"/>
</dbReference>
<organism evidence="11 12">
    <name type="scientific">Roseicella frigidaeris</name>
    <dbReference type="NCBI Taxonomy" id="2230885"/>
    <lineage>
        <taxon>Bacteria</taxon>
        <taxon>Pseudomonadati</taxon>
        <taxon>Pseudomonadota</taxon>
        <taxon>Alphaproteobacteria</taxon>
        <taxon>Acetobacterales</taxon>
        <taxon>Roseomonadaceae</taxon>
        <taxon>Roseicella</taxon>
    </lineage>
</organism>
<feature type="region of interest" description="Disordered" evidence="6">
    <location>
        <begin position="22"/>
        <end position="88"/>
    </location>
</feature>
<evidence type="ECO:0000259" key="9">
    <source>
        <dbReference type="Pfam" id="PF07559"/>
    </source>
</evidence>
<evidence type="ECO:0000256" key="3">
    <source>
        <dbReference type="ARBA" id="ARBA00019015"/>
    </source>
</evidence>
<evidence type="ECO:0000259" key="7">
    <source>
        <dbReference type="Pfam" id="PF00460"/>
    </source>
</evidence>
<dbReference type="GO" id="GO:0009425">
    <property type="term" value="C:bacterial-type flagellum basal body"/>
    <property type="evidence" value="ECO:0007669"/>
    <property type="project" value="UniProtKB-SubCell"/>
</dbReference>
<protein>
    <recommendedName>
        <fullName evidence="3 5">Flagellar hook protein FlgE</fullName>
    </recommendedName>
</protein>
<dbReference type="InterPro" id="IPR011491">
    <property type="entry name" value="FlgE_D2"/>
</dbReference>
<dbReference type="NCBIfam" id="TIGR03506">
    <property type="entry name" value="FlgEFG_subfam"/>
    <property type="match status" value="1"/>
</dbReference>
<dbReference type="GO" id="GO:0071978">
    <property type="term" value="P:bacterial-type flagellum-dependent swarming motility"/>
    <property type="evidence" value="ECO:0007669"/>
    <property type="project" value="TreeGrafter"/>
</dbReference>
<dbReference type="Pfam" id="PF00460">
    <property type="entry name" value="Flg_bb_rod"/>
    <property type="match status" value="1"/>
</dbReference>
<dbReference type="NCBIfam" id="NF004242">
    <property type="entry name" value="PRK05682.2-1"/>
    <property type="match status" value="1"/>
</dbReference>
<dbReference type="Gene3D" id="2.60.98.20">
    <property type="entry name" value="Flagellar hook protein FlgE"/>
    <property type="match status" value="1"/>
</dbReference>
<dbReference type="Pfam" id="PF22692">
    <property type="entry name" value="LlgE_F_G_D1"/>
    <property type="match status" value="1"/>
</dbReference>
<evidence type="ECO:0000256" key="1">
    <source>
        <dbReference type="ARBA" id="ARBA00004117"/>
    </source>
</evidence>
<dbReference type="InterPro" id="IPR037925">
    <property type="entry name" value="FlgE/F/G-like"/>
</dbReference>
<dbReference type="PANTHER" id="PTHR30435:SF1">
    <property type="entry name" value="FLAGELLAR HOOK PROTEIN FLGE"/>
    <property type="match status" value="1"/>
</dbReference>
<dbReference type="GO" id="GO:0005829">
    <property type="term" value="C:cytosol"/>
    <property type="evidence" value="ECO:0007669"/>
    <property type="project" value="TreeGrafter"/>
</dbReference>
<evidence type="ECO:0000259" key="8">
    <source>
        <dbReference type="Pfam" id="PF06429"/>
    </source>
</evidence>
<comment type="function">
    <text evidence="5">A flexible structure which links the flagellar filament to the drive apparatus in the basal body.</text>
</comment>
<dbReference type="OrthoDB" id="8372879at2"/>
<evidence type="ECO:0000256" key="4">
    <source>
        <dbReference type="ARBA" id="ARBA00023143"/>
    </source>
</evidence>
<feature type="compositionally biased region" description="Low complexity" evidence="6">
    <location>
        <begin position="63"/>
        <end position="76"/>
    </location>
</feature>
<evidence type="ECO:0000313" key="11">
    <source>
        <dbReference type="EMBL" id="RAI59336.1"/>
    </source>
</evidence>
<reference evidence="12" key="1">
    <citation type="submission" date="2018-06" db="EMBL/GenBank/DDBJ databases">
        <authorList>
            <person name="Khan S.A."/>
        </authorList>
    </citation>
    <scope>NUCLEOTIDE SEQUENCE [LARGE SCALE GENOMIC DNA]</scope>
    <source>
        <strain evidence="12">DB-1506</strain>
    </source>
</reference>
<evidence type="ECO:0000259" key="10">
    <source>
        <dbReference type="Pfam" id="PF22692"/>
    </source>
</evidence>
<keyword evidence="11" id="KW-0966">Cell projection</keyword>
<keyword evidence="11" id="KW-0969">Cilium</keyword>
<comment type="caution">
    <text evidence="11">The sequence shown here is derived from an EMBL/GenBank/DDBJ whole genome shotgun (WGS) entry which is preliminary data.</text>
</comment>
<gene>
    <name evidence="11" type="ORF">DOO78_09935</name>
</gene>
<dbReference type="InterPro" id="IPR001444">
    <property type="entry name" value="Flag_bb_rod_N"/>
</dbReference>
<dbReference type="InterPro" id="IPR037058">
    <property type="entry name" value="Falgellar_hook_FlgE_sf"/>
</dbReference>